<comment type="caution">
    <text evidence="3">The sequence shown here is derived from an EMBL/GenBank/DDBJ whole genome shotgun (WGS) entry which is preliminary data.</text>
</comment>
<protein>
    <submittedName>
        <fullName evidence="3">Polar amino acid transport system substrate-binding protein</fullName>
    </submittedName>
</protein>
<keyword evidence="4" id="KW-1185">Reference proteome</keyword>
<sequence length="236" mass="24764">MSDPIHHAADLAPTGTLRASINLGNPVLAQGTPEAPSGVTVDIARELASRLGVPVSFQCFDAARKSFEALRSGAADVAFLAVEPARAADVEFTAPYVLIEGVYAVAADSPIQTADDVDRPGVRVGVKEGSAYDLFLTRTLENAEVVRGADGIDAFRDLGLDVAAGIRQPLARHVAADPGLRLVEPRFMQIRQAVAVAQDHRPATVSFVHELVEHLKASGRIAESLASSGQDATVAP</sequence>
<feature type="domain" description="Solute-binding protein family 3/N-terminal" evidence="2">
    <location>
        <begin position="16"/>
        <end position="228"/>
    </location>
</feature>
<reference evidence="3 4" key="1">
    <citation type="submission" date="2020-07" db="EMBL/GenBank/DDBJ databases">
        <title>Sequencing the genomes of 1000 actinobacteria strains.</title>
        <authorList>
            <person name="Klenk H.-P."/>
        </authorList>
    </citation>
    <scope>NUCLEOTIDE SEQUENCE [LARGE SCALE GENOMIC DNA]</scope>
    <source>
        <strain evidence="3 4">DSM 26487</strain>
    </source>
</reference>
<evidence type="ECO:0000313" key="3">
    <source>
        <dbReference type="EMBL" id="NYI77951.1"/>
    </source>
</evidence>
<gene>
    <name evidence="3" type="ORF">BJ988_002599</name>
</gene>
<dbReference type="Proteomes" id="UP000564496">
    <property type="component" value="Unassembled WGS sequence"/>
</dbReference>
<dbReference type="Gene3D" id="3.40.190.10">
    <property type="entry name" value="Periplasmic binding protein-like II"/>
    <property type="match status" value="2"/>
</dbReference>
<dbReference type="SUPFAM" id="SSF53850">
    <property type="entry name" value="Periplasmic binding protein-like II"/>
    <property type="match status" value="1"/>
</dbReference>
<evidence type="ECO:0000256" key="1">
    <source>
        <dbReference type="ARBA" id="ARBA00022729"/>
    </source>
</evidence>
<keyword evidence="1" id="KW-0732">Signal</keyword>
<organism evidence="3 4">
    <name type="scientific">Nocardioides panzhihuensis</name>
    <dbReference type="NCBI Taxonomy" id="860243"/>
    <lineage>
        <taxon>Bacteria</taxon>
        <taxon>Bacillati</taxon>
        <taxon>Actinomycetota</taxon>
        <taxon>Actinomycetes</taxon>
        <taxon>Propionibacteriales</taxon>
        <taxon>Nocardioidaceae</taxon>
        <taxon>Nocardioides</taxon>
    </lineage>
</organism>
<dbReference type="AlphaFoldDB" id="A0A7Z0DLS7"/>
<dbReference type="SMART" id="SM00062">
    <property type="entry name" value="PBPb"/>
    <property type="match status" value="1"/>
</dbReference>
<dbReference type="PANTHER" id="PTHR35936:SF17">
    <property type="entry name" value="ARGININE-BINDING EXTRACELLULAR PROTEIN ARTP"/>
    <property type="match status" value="1"/>
</dbReference>
<name>A0A7Z0DLS7_9ACTN</name>
<dbReference type="PANTHER" id="PTHR35936">
    <property type="entry name" value="MEMBRANE-BOUND LYTIC MUREIN TRANSGLYCOSYLASE F"/>
    <property type="match status" value="1"/>
</dbReference>
<dbReference type="EMBL" id="JACBZR010000001">
    <property type="protein sequence ID" value="NYI77951.1"/>
    <property type="molecule type" value="Genomic_DNA"/>
</dbReference>
<evidence type="ECO:0000259" key="2">
    <source>
        <dbReference type="SMART" id="SM00062"/>
    </source>
</evidence>
<dbReference type="RefSeq" id="WP_179658376.1">
    <property type="nucleotide sequence ID" value="NZ_JACBZR010000001.1"/>
</dbReference>
<evidence type="ECO:0000313" key="4">
    <source>
        <dbReference type="Proteomes" id="UP000564496"/>
    </source>
</evidence>
<proteinExistence type="predicted"/>
<dbReference type="Pfam" id="PF00497">
    <property type="entry name" value="SBP_bac_3"/>
    <property type="match status" value="1"/>
</dbReference>
<accession>A0A7Z0DLS7</accession>
<dbReference type="InterPro" id="IPR001638">
    <property type="entry name" value="Solute-binding_3/MltF_N"/>
</dbReference>